<evidence type="ECO:0000313" key="3">
    <source>
        <dbReference type="Proteomes" id="UP000484381"/>
    </source>
</evidence>
<dbReference type="GO" id="GO:0008757">
    <property type="term" value="F:S-adenosylmethionine-dependent methyltransferase activity"/>
    <property type="evidence" value="ECO:0007669"/>
    <property type="project" value="InterPro"/>
</dbReference>
<dbReference type="Pfam" id="PF08241">
    <property type="entry name" value="Methyltransf_11"/>
    <property type="match status" value="1"/>
</dbReference>
<dbReference type="Gene3D" id="3.40.50.150">
    <property type="entry name" value="Vaccinia Virus protein VP39"/>
    <property type="match status" value="1"/>
</dbReference>
<dbReference type="RefSeq" id="WP_152767121.1">
    <property type="nucleotide sequence ID" value="NZ_WHNP01000067.1"/>
</dbReference>
<dbReference type="Proteomes" id="UP000484381">
    <property type="component" value="Unassembled WGS sequence"/>
</dbReference>
<dbReference type="InterPro" id="IPR029063">
    <property type="entry name" value="SAM-dependent_MTases_sf"/>
</dbReference>
<comment type="caution">
    <text evidence="2">The sequence shown here is derived from an EMBL/GenBank/DDBJ whole genome shotgun (WGS) entry which is preliminary data.</text>
</comment>
<proteinExistence type="predicted"/>
<evidence type="ECO:0000313" key="2">
    <source>
        <dbReference type="EMBL" id="MPW22480.1"/>
    </source>
</evidence>
<reference evidence="2 3" key="1">
    <citation type="submission" date="2019-10" db="EMBL/GenBank/DDBJ databases">
        <title>Paraburkholderia sp. isolated from nodules of Mimosa pudica from Brazilian Atlantic Forest soils.</title>
        <authorList>
            <person name="Paulitsch F."/>
            <person name="Hungria M."/>
            <person name="Dall'Agnol R."/>
        </authorList>
    </citation>
    <scope>NUCLEOTIDE SEQUENCE [LARGE SCALE GENOMIC DNA]</scope>
    <source>
        <strain evidence="2 3">CNPSo 3157</strain>
    </source>
</reference>
<dbReference type="InterPro" id="IPR013216">
    <property type="entry name" value="Methyltransf_11"/>
</dbReference>
<dbReference type="AlphaFoldDB" id="A0A7X1NIA6"/>
<feature type="domain" description="Methyltransferase type 11" evidence="1">
    <location>
        <begin position="63"/>
        <end position="156"/>
    </location>
</feature>
<dbReference type="EMBL" id="WHNP01000067">
    <property type="protein sequence ID" value="MPW22480.1"/>
    <property type="molecule type" value="Genomic_DNA"/>
</dbReference>
<dbReference type="CDD" id="cd02440">
    <property type="entry name" value="AdoMet_MTases"/>
    <property type="match status" value="1"/>
</dbReference>
<accession>A0A7X1NIA6</accession>
<dbReference type="SUPFAM" id="SSF53335">
    <property type="entry name" value="S-adenosyl-L-methionine-dependent methyltransferases"/>
    <property type="match status" value="1"/>
</dbReference>
<gene>
    <name evidence="2" type="ORF">GCT13_38085</name>
</gene>
<dbReference type="PANTHER" id="PTHR43591">
    <property type="entry name" value="METHYLTRANSFERASE"/>
    <property type="match status" value="1"/>
</dbReference>
<evidence type="ECO:0000259" key="1">
    <source>
        <dbReference type="Pfam" id="PF08241"/>
    </source>
</evidence>
<dbReference type="PANTHER" id="PTHR43591:SF24">
    <property type="entry name" value="2-METHOXY-6-POLYPRENYL-1,4-BENZOQUINOL METHYLASE, MITOCHONDRIAL"/>
    <property type="match status" value="1"/>
</dbReference>
<protein>
    <submittedName>
        <fullName evidence="2">Methyltransferase domain-containing protein</fullName>
    </submittedName>
</protein>
<sequence>MQALNIISAADTRPLAQPDLDAIKSKQQATWASGDFAVIGTTLQIVGESLAEAIDVRAGERVLDVAAGNGNATLAAARRFAHVTSTDYVPALLEKGKARADAEGLEVVFKVADAEDLPFEDASFDVVLSTFGAMFTPDHTRPAREMLRVLRDGGRIGLANWTPEGFIGQLFKVIGGYFPPPAGLKSPALWGTEPHIVALFGSEATDILCQRKQFNFRYRSGAHWIQVFREFYGPALKAFAALDPSMQAALEQDIANLLDRFNVAGTSSLVVPGEYLEVVIRKR</sequence>
<keyword evidence="2" id="KW-0808">Transferase</keyword>
<organism evidence="2 3">
    <name type="scientific">Paraburkholderia franconis</name>
    <dbReference type="NCBI Taxonomy" id="2654983"/>
    <lineage>
        <taxon>Bacteria</taxon>
        <taxon>Pseudomonadati</taxon>
        <taxon>Pseudomonadota</taxon>
        <taxon>Betaproteobacteria</taxon>
        <taxon>Burkholderiales</taxon>
        <taxon>Burkholderiaceae</taxon>
        <taxon>Paraburkholderia</taxon>
    </lineage>
</organism>
<keyword evidence="2" id="KW-0489">Methyltransferase</keyword>
<name>A0A7X1NIA6_9BURK</name>
<keyword evidence="3" id="KW-1185">Reference proteome</keyword>
<dbReference type="GO" id="GO:0032259">
    <property type="term" value="P:methylation"/>
    <property type="evidence" value="ECO:0007669"/>
    <property type="project" value="UniProtKB-KW"/>
</dbReference>